<evidence type="ECO:0000256" key="1">
    <source>
        <dbReference type="ARBA" id="ARBA00001623"/>
    </source>
</evidence>
<comment type="catalytic activity">
    <reaction evidence="1">
        <text>an S-(2-hydroxyacyl)glutathione + H2O = a 2-hydroxy carboxylate + glutathione + H(+)</text>
        <dbReference type="Rhea" id="RHEA:21864"/>
        <dbReference type="ChEBI" id="CHEBI:15377"/>
        <dbReference type="ChEBI" id="CHEBI:15378"/>
        <dbReference type="ChEBI" id="CHEBI:57925"/>
        <dbReference type="ChEBI" id="CHEBI:58896"/>
        <dbReference type="ChEBI" id="CHEBI:71261"/>
        <dbReference type="EC" id="3.1.2.6"/>
    </reaction>
</comment>
<keyword evidence="6" id="KW-0479">Metal-binding</keyword>
<evidence type="ECO:0000256" key="5">
    <source>
        <dbReference type="ARBA" id="ARBA00011917"/>
    </source>
</evidence>
<dbReference type="GO" id="GO:0004519">
    <property type="term" value="F:endonuclease activity"/>
    <property type="evidence" value="ECO:0007669"/>
    <property type="project" value="InterPro"/>
</dbReference>
<evidence type="ECO:0000313" key="11">
    <source>
        <dbReference type="EMBL" id="EAU36952.1"/>
    </source>
</evidence>
<dbReference type="GO" id="GO:0090730">
    <property type="term" value="C:Las1 complex"/>
    <property type="evidence" value="ECO:0007669"/>
    <property type="project" value="InterPro"/>
</dbReference>
<dbReference type="Proteomes" id="UP000007963">
    <property type="component" value="Unassembled WGS sequence"/>
</dbReference>
<dbReference type="Pfam" id="PF16123">
    <property type="entry name" value="HAGH_C"/>
    <property type="match status" value="1"/>
</dbReference>
<dbReference type="eggNOG" id="KOG0813">
    <property type="taxonomic scope" value="Eukaryota"/>
</dbReference>
<dbReference type="GO" id="GO:0004416">
    <property type="term" value="F:hydroxyacylglutathione hydrolase activity"/>
    <property type="evidence" value="ECO:0007669"/>
    <property type="project" value="UniProtKB-EC"/>
</dbReference>
<dbReference type="EMBL" id="CH476596">
    <property type="protein sequence ID" value="EAU36952.1"/>
    <property type="molecule type" value="Genomic_DNA"/>
</dbReference>
<dbReference type="GO" id="GO:0006364">
    <property type="term" value="P:rRNA processing"/>
    <property type="evidence" value="ECO:0007669"/>
    <property type="project" value="InterPro"/>
</dbReference>
<dbReference type="PANTHER" id="PTHR11935">
    <property type="entry name" value="BETA LACTAMASE DOMAIN"/>
    <property type="match status" value="1"/>
</dbReference>
<dbReference type="Gene3D" id="3.60.15.10">
    <property type="entry name" value="Ribonuclease Z/Hydroxyacylglutathione hydrolase-like"/>
    <property type="match status" value="1"/>
</dbReference>
<dbReference type="InterPro" id="IPR032282">
    <property type="entry name" value="HAGH_C"/>
</dbReference>
<keyword evidence="8" id="KW-0862">Zinc</keyword>
<feature type="domain" description="Metallo-beta-lactamase" evidence="10">
    <location>
        <begin position="468"/>
        <end position="631"/>
    </location>
</feature>
<reference evidence="12" key="1">
    <citation type="submission" date="2005-09" db="EMBL/GenBank/DDBJ databases">
        <title>Annotation of the Aspergillus terreus NIH2624 genome.</title>
        <authorList>
            <person name="Birren B.W."/>
            <person name="Lander E.S."/>
            <person name="Galagan J.E."/>
            <person name="Nusbaum C."/>
            <person name="Devon K."/>
            <person name="Henn M."/>
            <person name="Ma L.-J."/>
            <person name="Jaffe D.B."/>
            <person name="Butler J."/>
            <person name="Alvarez P."/>
            <person name="Gnerre S."/>
            <person name="Grabherr M."/>
            <person name="Kleber M."/>
            <person name="Mauceli E.W."/>
            <person name="Brockman W."/>
            <person name="Rounsley S."/>
            <person name="Young S.K."/>
            <person name="LaButti K."/>
            <person name="Pushparaj V."/>
            <person name="DeCaprio D."/>
            <person name="Crawford M."/>
            <person name="Koehrsen M."/>
            <person name="Engels R."/>
            <person name="Montgomery P."/>
            <person name="Pearson M."/>
            <person name="Howarth C."/>
            <person name="Larson L."/>
            <person name="Luoma S."/>
            <person name="White J."/>
            <person name="Alvarado L."/>
            <person name="Kodira C.D."/>
            <person name="Zeng Q."/>
            <person name="Oleary S."/>
            <person name="Yandava C."/>
            <person name="Denning D.W."/>
            <person name="Nierman W.C."/>
            <person name="Milne T."/>
            <person name="Madden K."/>
        </authorList>
    </citation>
    <scope>NUCLEOTIDE SEQUENCE [LARGE SCALE GENOMIC DNA]</scope>
    <source>
        <strain evidence="12">NIH 2624 / FGSC A1156</strain>
    </source>
</reference>
<dbReference type="GeneID" id="4316494"/>
<dbReference type="InterPro" id="IPR035680">
    <property type="entry name" value="Clx_II_MBL"/>
</dbReference>
<dbReference type="HOGENOM" id="CLU_019519_3_0_1"/>
<proteinExistence type="inferred from homology"/>
<dbReference type="EC" id="3.1.2.6" evidence="5"/>
<evidence type="ECO:0000256" key="9">
    <source>
        <dbReference type="ARBA" id="ARBA00031044"/>
    </source>
</evidence>
<dbReference type="eggNOG" id="KOG2425">
    <property type="taxonomic scope" value="Eukaryota"/>
</dbReference>
<dbReference type="UniPathway" id="UPA00619">
    <property type="reaction ID" value="UER00676"/>
</dbReference>
<comment type="cofactor">
    <cofactor evidence="2">
        <name>Zn(2+)</name>
        <dbReference type="ChEBI" id="CHEBI:29105"/>
    </cofactor>
</comment>
<dbReference type="VEuPathDB" id="FungiDB:ATEG_01990"/>
<dbReference type="GO" id="GO:0046872">
    <property type="term" value="F:metal ion binding"/>
    <property type="evidence" value="ECO:0007669"/>
    <property type="project" value="UniProtKB-KW"/>
</dbReference>
<dbReference type="Pfam" id="PF00753">
    <property type="entry name" value="Lactamase_B"/>
    <property type="match status" value="1"/>
</dbReference>
<evidence type="ECO:0000256" key="8">
    <source>
        <dbReference type="ARBA" id="ARBA00022833"/>
    </source>
</evidence>
<dbReference type="InterPro" id="IPR007174">
    <property type="entry name" value="Las1"/>
</dbReference>
<accession>Q0CWE4</accession>
<dbReference type="InterPro" id="IPR036866">
    <property type="entry name" value="RibonucZ/Hydroxyglut_hydro"/>
</dbReference>
<dbReference type="SMART" id="SM00849">
    <property type="entry name" value="Lactamase_B"/>
    <property type="match status" value="1"/>
</dbReference>
<evidence type="ECO:0000256" key="2">
    <source>
        <dbReference type="ARBA" id="ARBA00001947"/>
    </source>
</evidence>
<dbReference type="OrthoDB" id="515692at2759"/>
<dbReference type="CDD" id="cd07723">
    <property type="entry name" value="hydroxyacylglutathione_hydrolase_MBL-fold"/>
    <property type="match status" value="1"/>
</dbReference>
<evidence type="ECO:0000256" key="3">
    <source>
        <dbReference type="ARBA" id="ARBA00004963"/>
    </source>
</evidence>
<dbReference type="PANTHER" id="PTHR11935:SF94">
    <property type="entry name" value="TENZING NORGAY, ISOFORM C"/>
    <property type="match status" value="1"/>
</dbReference>
<dbReference type="AlphaFoldDB" id="Q0CWE4"/>
<dbReference type="RefSeq" id="XP_001211168.1">
    <property type="nucleotide sequence ID" value="XM_001211168.1"/>
</dbReference>
<dbReference type="InterPro" id="IPR001279">
    <property type="entry name" value="Metallo-B-lactamas"/>
</dbReference>
<gene>
    <name evidence="11" type="ORF">ATEG_01990</name>
</gene>
<name>Q0CWE4_ASPTN</name>
<sequence length="709" mass="78342">MAKVIFTPWKEHSQLLAVRDQFYPPLTYDGPDLRSKACATISVWKIRGNLPHAVEATALLTDAILHDDAQKNSVFSIRATYSAAFCRFVTGLVDSKLHGQRKTMFQRAVDLGLPASFVELRHEATHRELPSLTVLRNATQRSLEWLWDYYWAKTDVATVLGPDALTAPTDGVDADDADDLEPVTAVVRRCLEPLLGDGGETTEPPRKKRKVQQQQASVATQLVSVCKSCGKGGVALARVLLEEAVLVPSGRGLGSPLADEFAKWDRFLQSIAEGYPPFVPALLEGMVDALAYEAPSQDAKNDARCEGIYLWLDHILRSSDWESRRWLLPRAYLKSVCEGATNHWTALLKETLCNLDDGLPRLVDLDRSMETEMVTEALKEDVDLKAFGSLRSTTISPRIAQLQAPSPHELPRKKHSTVDCNPLPIYPVFYTSVAVQKDAYPVDSHVYVNQHTCSVVRLLTSKGTGKGNNYAYLVTDEPTKKSVIIDPANPPEVAPELQSQIKAGKIDLTAIVNTHHHWDHAGGNNEMLKTFGQLPVIGGANCQSVTKTPAHGETFTIGERISVKALHTPCHTQDSICYFMQDGDERVVFTGDTLFIGGCGRFFEGTAPEMHKALNETLASLPDDTKVYPGHEYTKGNVKFCLAVSQSEPIKKLAAFAEQNQQTQGKFTIGDEKLHNVFMRVNDPEIQQKTGKTDPVEVMAALREMKNAM</sequence>
<evidence type="ECO:0000259" key="10">
    <source>
        <dbReference type="SMART" id="SM00849"/>
    </source>
</evidence>
<organism evidence="11 12">
    <name type="scientific">Aspergillus terreus (strain NIH 2624 / FGSC A1156)</name>
    <dbReference type="NCBI Taxonomy" id="341663"/>
    <lineage>
        <taxon>Eukaryota</taxon>
        <taxon>Fungi</taxon>
        <taxon>Dikarya</taxon>
        <taxon>Ascomycota</taxon>
        <taxon>Pezizomycotina</taxon>
        <taxon>Eurotiomycetes</taxon>
        <taxon>Eurotiomycetidae</taxon>
        <taxon>Eurotiales</taxon>
        <taxon>Aspergillaceae</taxon>
        <taxon>Aspergillus</taxon>
        <taxon>Aspergillus subgen. Circumdati</taxon>
    </lineage>
</organism>
<comment type="similarity">
    <text evidence="4">Belongs to the metallo-beta-lactamase superfamily. Glyoxalase II family.</text>
</comment>
<evidence type="ECO:0000313" key="12">
    <source>
        <dbReference type="Proteomes" id="UP000007963"/>
    </source>
</evidence>
<dbReference type="Pfam" id="PF04031">
    <property type="entry name" value="Las1"/>
    <property type="match status" value="1"/>
</dbReference>
<protein>
    <recommendedName>
        <fullName evidence="5">hydroxyacylglutathione hydrolase</fullName>
        <ecNumber evidence="5">3.1.2.6</ecNumber>
    </recommendedName>
    <alternativeName>
        <fullName evidence="9">Glyoxalase II</fullName>
    </alternativeName>
</protein>
<comment type="pathway">
    <text evidence="3">Secondary metabolite metabolism; methylglyoxal degradation; (R)-lactate from methylglyoxal: step 2/2.</text>
</comment>
<evidence type="ECO:0000256" key="4">
    <source>
        <dbReference type="ARBA" id="ARBA00006759"/>
    </source>
</evidence>
<dbReference type="STRING" id="341663.Q0CWE4"/>
<evidence type="ECO:0000256" key="7">
    <source>
        <dbReference type="ARBA" id="ARBA00022801"/>
    </source>
</evidence>
<dbReference type="OMA" id="YWAKTDL"/>
<keyword evidence="7" id="KW-0378">Hydrolase</keyword>
<evidence type="ECO:0000256" key="6">
    <source>
        <dbReference type="ARBA" id="ARBA00022723"/>
    </source>
</evidence>
<dbReference type="SUPFAM" id="SSF56281">
    <property type="entry name" value="Metallo-hydrolase/oxidoreductase"/>
    <property type="match status" value="1"/>
</dbReference>